<name>A0A2P5DJB8_PARAD</name>
<protein>
    <submittedName>
        <fullName evidence="1">Uncharacterized protein</fullName>
    </submittedName>
</protein>
<evidence type="ECO:0000313" key="2">
    <source>
        <dbReference type="Proteomes" id="UP000237105"/>
    </source>
</evidence>
<gene>
    <name evidence="1" type="ORF">PanWU01x14_059050</name>
</gene>
<dbReference type="EMBL" id="JXTB01000034">
    <property type="protein sequence ID" value="PON73401.1"/>
    <property type="molecule type" value="Genomic_DNA"/>
</dbReference>
<accession>A0A2P5DJB8</accession>
<dbReference type="AlphaFoldDB" id="A0A2P5DJB8"/>
<reference evidence="2" key="1">
    <citation type="submission" date="2016-06" db="EMBL/GenBank/DDBJ databases">
        <title>Parallel loss of symbiosis genes in relatives of nitrogen-fixing non-legume Parasponia.</title>
        <authorList>
            <person name="Van Velzen R."/>
            <person name="Holmer R."/>
            <person name="Bu F."/>
            <person name="Rutten L."/>
            <person name="Van Zeijl A."/>
            <person name="Liu W."/>
            <person name="Santuari L."/>
            <person name="Cao Q."/>
            <person name="Sharma T."/>
            <person name="Shen D."/>
            <person name="Roswanjaya Y."/>
            <person name="Wardhani T."/>
            <person name="Kalhor M.S."/>
            <person name="Jansen J."/>
            <person name="Van den Hoogen J."/>
            <person name="Gungor B."/>
            <person name="Hartog M."/>
            <person name="Hontelez J."/>
            <person name="Verver J."/>
            <person name="Yang W.-C."/>
            <person name="Schijlen E."/>
            <person name="Repin R."/>
            <person name="Schilthuizen M."/>
            <person name="Schranz E."/>
            <person name="Heidstra R."/>
            <person name="Miyata K."/>
            <person name="Fedorova E."/>
            <person name="Kohlen W."/>
            <person name="Bisseling T."/>
            <person name="Smit S."/>
            <person name="Geurts R."/>
        </authorList>
    </citation>
    <scope>NUCLEOTIDE SEQUENCE [LARGE SCALE GENOMIC DNA]</scope>
    <source>
        <strain evidence="2">cv. WU1-14</strain>
    </source>
</reference>
<keyword evidence="2" id="KW-1185">Reference proteome</keyword>
<proteinExistence type="predicted"/>
<dbReference type="Proteomes" id="UP000237105">
    <property type="component" value="Unassembled WGS sequence"/>
</dbReference>
<sequence length="101" mass="11120">MTSNRGRSKPWPDQREICWIIFAEIYGFDVLFAINAETNEAIFLCAFADSVCFVNPSACEVAAINSAVQVTIDCGFSAIVLEGGDNQTIINSLLEYPKNHI</sequence>
<evidence type="ECO:0000313" key="1">
    <source>
        <dbReference type="EMBL" id="PON73401.1"/>
    </source>
</evidence>
<comment type="caution">
    <text evidence="1">The sequence shown here is derived from an EMBL/GenBank/DDBJ whole genome shotgun (WGS) entry which is preliminary data.</text>
</comment>
<organism evidence="1 2">
    <name type="scientific">Parasponia andersonii</name>
    <name type="common">Sponia andersonii</name>
    <dbReference type="NCBI Taxonomy" id="3476"/>
    <lineage>
        <taxon>Eukaryota</taxon>
        <taxon>Viridiplantae</taxon>
        <taxon>Streptophyta</taxon>
        <taxon>Embryophyta</taxon>
        <taxon>Tracheophyta</taxon>
        <taxon>Spermatophyta</taxon>
        <taxon>Magnoliopsida</taxon>
        <taxon>eudicotyledons</taxon>
        <taxon>Gunneridae</taxon>
        <taxon>Pentapetalae</taxon>
        <taxon>rosids</taxon>
        <taxon>fabids</taxon>
        <taxon>Rosales</taxon>
        <taxon>Cannabaceae</taxon>
        <taxon>Parasponia</taxon>
    </lineage>
</organism>